<accession>A0A8I1AAT1</accession>
<gene>
    <name evidence="2" type="ORF">I8U20_01240</name>
</gene>
<dbReference type="PANTHER" id="PTHR40516:SF1">
    <property type="entry name" value="ANTITOXIN CHPS-RELATED"/>
    <property type="match status" value="1"/>
</dbReference>
<protein>
    <submittedName>
        <fullName evidence="2">AbrB/MazE/SpoVT family DNA-binding domain-containing protein</fullName>
    </submittedName>
</protein>
<dbReference type="EMBL" id="JAECVW010000001">
    <property type="protein sequence ID" value="MBH8593949.1"/>
    <property type="molecule type" value="Genomic_DNA"/>
</dbReference>
<organism evidence="2 3">
    <name type="scientific">Thermoactinomyces intermedius</name>
    <dbReference type="NCBI Taxonomy" id="2024"/>
    <lineage>
        <taxon>Bacteria</taxon>
        <taxon>Bacillati</taxon>
        <taxon>Bacillota</taxon>
        <taxon>Bacilli</taxon>
        <taxon>Bacillales</taxon>
        <taxon>Thermoactinomycetaceae</taxon>
        <taxon>Thermoactinomyces</taxon>
    </lineage>
</organism>
<evidence type="ECO:0000313" key="2">
    <source>
        <dbReference type="EMBL" id="MBH8593949.1"/>
    </source>
</evidence>
<sequence length="90" mass="10323">MKEKEYQGGILRMTTQVRKWGNSLAIRIPSHIAEMLSIKQGSELEMKVENQEIKLVPKKKKPTLDELLAKVTPENRHEEIQLGTEGNELI</sequence>
<dbReference type="Pfam" id="PF04014">
    <property type="entry name" value="MazE_antitoxin"/>
    <property type="match status" value="1"/>
</dbReference>
<proteinExistence type="predicted"/>
<dbReference type="InterPro" id="IPR037914">
    <property type="entry name" value="SpoVT-AbrB_sf"/>
</dbReference>
<dbReference type="AlphaFoldDB" id="A0A8I1AAT1"/>
<reference evidence="2 3" key="1">
    <citation type="submission" date="2020-12" db="EMBL/GenBank/DDBJ databases">
        <title>WGS of Thermoactinomyces spp.</title>
        <authorList>
            <person name="Cheng K."/>
        </authorList>
    </citation>
    <scope>NUCLEOTIDE SEQUENCE [LARGE SCALE GENOMIC DNA]</scope>
    <source>
        <strain evidence="3">CICC 10671\DSM 43846</strain>
    </source>
</reference>
<evidence type="ECO:0000313" key="3">
    <source>
        <dbReference type="Proteomes" id="UP000633619"/>
    </source>
</evidence>
<comment type="caution">
    <text evidence="2">The sequence shown here is derived from an EMBL/GenBank/DDBJ whole genome shotgun (WGS) entry which is preliminary data.</text>
</comment>
<dbReference type="PANTHER" id="PTHR40516">
    <property type="entry name" value="ANTITOXIN CHPS-RELATED"/>
    <property type="match status" value="1"/>
</dbReference>
<dbReference type="GO" id="GO:0003677">
    <property type="term" value="F:DNA binding"/>
    <property type="evidence" value="ECO:0007669"/>
    <property type="project" value="UniProtKB-KW"/>
</dbReference>
<keyword evidence="2" id="KW-0238">DNA-binding</keyword>
<dbReference type="InterPro" id="IPR039052">
    <property type="entry name" value="Antitox_PemI-like"/>
</dbReference>
<dbReference type="RefSeq" id="WP_181731000.1">
    <property type="nucleotide sequence ID" value="NZ_JACEIR010000001.1"/>
</dbReference>
<keyword evidence="3" id="KW-1185">Reference proteome</keyword>
<dbReference type="SUPFAM" id="SSF89447">
    <property type="entry name" value="AbrB/MazE/MraZ-like"/>
    <property type="match status" value="1"/>
</dbReference>
<dbReference type="Proteomes" id="UP000633619">
    <property type="component" value="Unassembled WGS sequence"/>
</dbReference>
<dbReference type="InterPro" id="IPR007159">
    <property type="entry name" value="SpoVT-AbrB_dom"/>
</dbReference>
<dbReference type="GO" id="GO:0097351">
    <property type="term" value="F:toxin sequestering activity"/>
    <property type="evidence" value="ECO:0007669"/>
    <property type="project" value="InterPro"/>
</dbReference>
<dbReference type="SMART" id="SM00966">
    <property type="entry name" value="SpoVT_AbrB"/>
    <property type="match status" value="1"/>
</dbReference>
<dbReference type="Gene3D" id="2.10.260.10">
    <property type="match status" value="1"/>
</dbReference>
<evidence type="ECO:0000259" key="1">
    <source>
        <dbReference type="SMART" id="SM00966"/>
    </source>
</evidence>
<name>A0A8I1AAT1_THEIN</name>
<feature type="domain" description="SpoVT-AbrB" evidence="1">
    <location>
        <begin position="18"/>
        <end position="63"/>
    </location>
</feature>